<dbReference type="Proteomes" id="UP001281147">
    <property type="component" value="Unassembled WGS sequence"/>
</dbReference>
<dbReference type="EMBL" id="JAUTXU010000279">
    <property type="protein sequence ID" value="KAK3690798.1"/>
    <property type="molecule type" value="Genomic_DNA"/>
</dbReference>
<gene>
    <name evidence="1" type="ORF">LTR37_018972</name>
</gene>
<proteinExistence type="predicted"/>
<accession>A0ACC3MH05</accession>
<organism evidence="1 2">
    <name type="scientific">Vermiconidia calcicola</name>
    <dbReference type="NCBI Taxonomy" id="1690605"/>
    <lineage>
        <taxon>Eukaryota</taxon>
        <taxon>Fungi</taxon>
        <taxon>Dikarya</taxon>
        <taxon>Ascomycota</taxon>
        <taxon>Pezizomycotina</taxon>
        <taxon>Dothideomycetes</taxon>
        <taxon>Dothideomycetidae</taxon>
        <taxon>Mycosphaerellales</taxon>
        <taxon>Extremaceae</taxon>
        <taxon>Vermiconidia</taxon>
    </lineage>
</organism>
<name>A0ACC3MH05_9PEZI</name>
<comment type="caution">
    <text evidence="1">The sequence shown here is derived from an EMBL/GenBank/DDBJ whole genome shotgun (WGS) entry which is preliminary data.</text>
</comment>
<sequence>MAPIRLAIIGLSQSAKTSWASEGHLPYLLSERGRERYKIVALLNSSESAAKKAIEAYNLPSDVRPYGSPHDLAADSDVDLVVNTTRVDVHYDTIKPSIEAGKNAFVEWPLAENVSRATELSDSAKQSGSKTMIGLQARVAPSVSKLKQLLQAGIIGRVLSSDVQAFSLRTNRDSISEGLSYFLQKRVGGSPVTIAFGHMIDFIHSVLGEFASSNAHLQIQRPDQTIIDTETGATRPTVSDVPDLVSVHGTLQDSEYVAEGASLIVKFLTGTPFPGTSPYVWTITGEKGRIRVSNESGPFTQSEGSAFPTPIEVEDFTTGEVRQESWDWEDWQVPLPPRGRNIAKLYDLYYEGRTDELGVAGFSDAVVRHTQLDEMLY</sequence>
<reference evidence="1" key="1">
    <citation type="submission" date="2023-07" db="EMBL/GenBank/DDBJ databases">
        <title>Black Yeasts Isolated from many extreme environments.</title>
        <authorList>
            <person name="Coleine C."/>
            <person name="Stajich J.E."/>
            <person name="Selbmann L."/>
        </authorList>
    </citation>
    <scope>NUCLEOTIDE SEQUENCE</scope>
    <source>
        <strain evidence="1">CCFEE 5714</strain>
    </source>
</reference>
<protein>
    <submittedName>
        <fullName evidence="1">Uncharacterized protein</fullName>
    </submittedName>
</protein>
<keyword evidence="2" id="KW-1185">Reference proteome</keyword>
<evidence type="ECO:0000313" key="2">
    <source>
        <dbReference type="Proteomes" id="UP001281147"/>
    </source>
</evidence>
<evidence type="ECO:0000313" key="1">
    <source>
        <dbReference type="EMBL" id="KAK3690798.1"/>
    </source>
</evidence>